<feature type="domain" description="AMP-dependent synthetase/ligase" evidence="1">
    <location>
        <begin position="47"/>
        <end position="428"/>
    </location>
</feature>
<comment type="caution">
    <text evidence="2">The sequence shown here is derived from an EMBL/GenBank/DDBJ whole genome shotgun (WGS) entry which is preliminary data.</text>
</comment>
<organism evidence="2 3">
    <name type="scientific">Marinobacter oulmenensis</name>
    <dbReference type="NCBI Taxonomy" id="643747"/>
    <lineage>
        <taxon>Bacteria</taxon>
        <taxon>Pseudomonadati</taxon>
        <taxon>Pseudomonadota</taxon>
        <taxon>Gammaproteobacteria</taxon>
        <taxon>Pseudomonadales</taxon>
        <taxon>Marinobacteraceae</taxon>
        <taxon>Marinobacter</taxon>
    </lineage>
</organism>
<dbReference type="EC" id="6.2.1.34" evidence="2"/>
<dbReference type="InterPro" id="IPR020845">
    <property type="entry name" value="AMP-binding_CS"/>
</dbReference>
<evidence type="ECO:0000259" key="1">
    <source>
        <dbReference type="Pfam" id="PF00501"/>
    </source>
</evidence>
<proteinExistence type="predicted"/>
<dbReference type="PROSITE" id="PS00455">
    <property type="entry name" value="AMP_BINDING"/>
    <property type="match status" value="1"/>
</dbReference>
<name>A0A840UG95_9GAMM</name>
<keyword evidence="2" id="KW-0436">Ligase</keyword>
<protein>
    <submittedName>
        <fullName evidence="2">Feruloyl-CoA synthase</fullName>
        <ecNumber evidence="2">6.2.1.34</ecNumber>
    </submittedName>
</protein>
<dbReference type="SUPFAM" id="SSF56801">
    <property type="entry name" value="Acetyl-CoA synthetase-like"/>
    <property type="match status" value="1"/>
</dbReference>
<dbReference type="Gene3D" id="3.40.50.12780">
    <property type="entry name" value="N-terminal domain of ligase-like"/>
    <property type="match status" value="1"/>
</dbReference>
<dbReference type="PANTHER" id="PTHR24096:SF420">
    <property type="entry name" value="LONG-CHAIN-FATTY-ACID--COA LIGASE-RELATED"/>
    <property type="match status" value="1"/>
</dbReference>
<dbReference type="RefSeq" id="WP_183703950.1">
    <property type="nucleotide sequence ID" value="NZ_JACHFE010000005.1"/>
</dbReference>
<evidence type="ECO:0000313" key="3">
    <source>
        <dbReference type="Proteomes" id="UP000591735"/>
    </source>
</evidence>
<accession>A0A840UG95</accession>
<dbReference type="Pfam" id="PF23562">
    <property type="entry name" value="AMP-binding_C_3"/>
    <property type="match status" value="1"/>
</dbReference>
<sequence>MLSDFHPVNVVSHSVDVEYRNDGSQVVRCDTGLDAYARTLTDRLELFAEQAPDRVFLAQRASDEHWQKLTYAQALKKVRAIASWLLTQDLSAERPVAILSGNSTEHLLMALGAMYIGVPYSPISTAYSLISTDFGKLRHVFETITPGLIFVDNLGPYRDAIDAVAPETQVVAINSDHALDDCRNRVTPFADLLEAADTEAVDAANDQVDGETIAKFLFTSGSTGLPKAVINTQGMLCANQVMINSVMAFLKEEPPVMLDWLPWNHTFGGNHNAGIALYNGGTLYIDGGKPTESAIGITLNNLREVAPTVYFNVPKGFELLVKKLQEHPDIARSFFSRLKLTYFAAAGLSQHIWDALDELAIQYTGKKVPMLTGLGSTETAPAALFASIEECASGVIGVPAPGVAIKLVPNGGKLEARIKAPTIMPGYWRAPELTAKAYDDEGYYCLGDAFKYLDPDRPERGFRFDGRVSEDFKLDTGTWVSAGTLRAHVIHFFAPYVQDVVITGHNKSYVGALVFPDWQHCRELVPAGSDRDNLELARHPHLREVFQQKLEAMAEHATGSSTEVKRMLLLTDPPDIDRHEITDKGSINQRAVLENRAGLVDRLYSTQPDEDTFALPGAG</sequence>
<dbReference type="AlphaFoldDB" id="A0A840UG95"/>
<dbReference type="PANTHER" id="PTHR24096">
    <property type="entry name" value="LONG-CHAIN-FATTY-ACID--COA LIGASE"/>
    <property type="match status" value="1"/>
</dbReference>
<dbReference type="EMBL" id="JACHFE010000005">
    <property type="protein sequence ID" value="MBB5321741.1"/>
    <property type="molecule type" value="Genomic_DNA"/>
</dbReference>
<gene>
    <name evidence="2" type="ORF">HNR38_002235</name>
</gene>
<dbReference type="GO" id="GO:0050563">
    <property type="term" value="F:trans-feruloyl-CoA synthase activity"/>
    <property type="evidence" value="ECO:0007669"/>
    <property type="project" value="UniProtKB-EC"/>
</dbReference>
<keyword evidence="3" id="KW-1185">Reference proteome</keyword>
<dbReference type="Pfam" id="PF00501">
    <property type="entry name" value="AMP-binding"/>
    <property type="match status" value="1"/>
</dbReference>
<dbReference type="Proteomes" id="UP000591735">
    <property type="component" value="Unassembled WGS sequence"/>
</dbReference>
<dbReference type="InterPro" id="IPR042099">
    <property type="entry name" value="ANL_N_sf"/>
</dbReference>
<dbReference type="InterPro" id="IPR000873">
    <property type="entry name" value="AMP-dep_synth/lig_dom"/>
</dbReference>
<evidence type="ECO:0000313" key="2">
    <source>
        <dbReference type="EMBL" id="MBB5321741.1"/>
    </source>
</evidence>
<dbReference type="CDD" id="cd05921">
    <property type="entry name" value="FCS"/>
    <property type="match status" value="1"/>
</dbReference>
<reference evidence="2 3" key="1">
    <citation type="submission" date="2020-08" db="EMBL/GenBank/DDBJ databases">
        <title>Genomic Encyclopedia of Type Strains, Phase IV (KMG-IV): sequencing the most valuable type-strain genomes for metagenomic binning, comparative biology and taxonomic classification.</title>
        <authorList>
            <person name="Goeker M."/>
        </authorList>
    </citation>
    <scope>NUCLEOTIDE SEQUENCE [LARGE SCALE GENOMIC DNA]</scope>
    <source>
        <strain evidence="2 3">DSM 22359</strain>
    </source>
</reference>